<accession>F5XHJ5</accession>
<organism evidence="2 3">
    <name type="scientific">Microlunatus phosphovorus (strain ATCC 700054 / DSM 10555 / JCM 9379 / NBRC 101784 / NCIMB 13414 / VKM Ac-1990 / NM-1)</name>
    <dbReference type="NCBI Taxonomy" id="1032480"/>
    <lineage>
        <taxon>Bacteria</taxon>
        <taxon>Bacillati</taxon>
        <taxon>Actinomycetota</taxon>
        <taxon>Actinomycetes</taxon>
        <taxon>Propionibacteriales</taxon>
        <taxon>Propionibacteriaceae</taxon>
        <taxon>Microlunatus</taxon>
    </lineage>
</organism>
<feature type="region of interest" description="Disordered" evidence="1">
    <location>
        <begin position="102"/>
        <end position="126"/>
    </location>
</feature>
<evidence type="ECO:0000256" key="1">
    <source>
        <dbReference type="SAM" id="MobiDB-lite"/>
    </source>
</evidence>
<gene>
    <name evidence="2" type="ordered locus">MLP_01260</name>
</gene>
<evidence type="ECO:0000313" key="3">
    <source>
        <dbReference type="Proteomes" id="UP000007947"/>
    </source>
</evidence>
<dbReference type="STRING" id="1032480.MLP_01260"/>
<feature type="compositionally biased region" description="Polar residues" evidence="1">
    <location>
        <begin position="55"/>
        <end position="66"/>
    </location>
</feature>
<protein>
    <recommendedName>
        <fullName evidence="4">Methyltransferase type 11 domain-containing protein</fullName>
    </recommendedName>
</protein>
<feature type="compositionally biased region" description="Basic and acidic residues" evidence="1">
    <location>
        <begin position="115"/>
        <end position="125"/>
    </location>
</feature>
<dbReference type="RefSeq" id="WP_013861029.1">
    <property type="nucleotide sequence ID" value="NC_015635.1"/>
</dbReference>
<evidence type="ECO:0008006" key="4">
    <source>
        <dbReference type="Google" id="ProtNLM"/>
    </source>
</evidence>
<dbReference type="HOGENOM" id="CLU_047561_0_0_11"/>
<dbReference type="eggNOG" id="COG2263">
    <property type="taxonomic scope" value="Bacteria"/>
</dbReference>
<feature type="region of interest" description="Disordered" evidence="1">
    <location>
        <begin position="49"/>
        <end position="71"/>
    </location>
</feature>
<evidence type="ECO:0000313" key="2">
    <source>
        <dbReference type="EMBL" id="BAK33140.1"/>
    </source>
</evidence>
<proteinExistence type="predicted"/>
<dbReference type="Proteomes" id="UP000007947">
    <property type="component" value="Chromosome"/>
</dbReference>
<name>F5XHJ5_MICPN</name>
<reference evidence="2 3" key="1">
    <citation type="submission" date="2011-05" db="EMBL/GenBank/DDBJ databases">
        <title>Whole genome sequence of Microlunatus phosphovorus NM-1.</title>
        <authorList>
            <person name="Hosoyama A."/>
            <person name="Sasaki K."/>
            <person name="Harada T."/>
            <person name="Igarashi R."/>
            <person name="Kawakoshi A."/>
            <person name="Sasagawa M."/>
            <person name="Fukada J."/>
            <person name="Nakamura S."/>
            <person name="Katano Y."/>
            <person name="Hanada S."/>
            <person name="Kamagata Y."/>
            <person name="Nakamura N."/>
            <person name="Yamazaki S."/>
            <person name="Fujita N."/>
        </authorList>
    </citation>
    <scope>NUCLEOTIDE SEQUENCE [LARGE SCALE GENOMIC DNA]</scope>
    <source>
        <strain evidence="3">ATCC 700054 / DSM 10555 / JCM 9379 / NBRC 101784 / NCIMB 13414 / VKM Ac-1990 / NM-1</strain>
    </source>
</reference>
<dbReference type="KEGG" id="mph:MLP_01260"/>
<dbReference type="AlphaFoldDB" id="F5XHJ5"/>
<dbReference type="EMBL" id="AP012204">
    <property type="protein sequence ID" value="BAK33140.1"/>
    <property type="molecule type" value="Genomic_DNA"/>
</dbReference>
<keyword evidence="3" id="KW-1185">Reference proteome</keyword>
<dbReference type="OrthoDB" id="7273451at2"/>
<sequence length="317" mass="34564">MMAAEVEHGRASADWLALREPADALARSTRLLDDLPPLLRPKLLGSVGVARSTDRATPTNPSNNRSRLIVHDLGSGTGSQRRWLAPRLPWPQHWVEHDRDAALQTEPLAPSVPARRSEGRSRDSDDAVEVTRCTCDLAELSADHLKHADLITASALLDVLTATTIDRLAEVAAALRVPTLLTLSVVGRVRLGPSDPLDQAVLAAFNEHQRRGTAAGRLLGPDAVAYATHVLRRRGATVRSASSPWSLGSSTGPQGTHDDRGRALLAAWFTGWLDAALEQQPDLATRAADYRRRRRAEIDGRRLAVTVEHTDLLAWWP</sequence>